<dbReference type="AlphaFoldDB" id="A0A8J6KZU5"/>
<evidence type="ECO:0000256" key="1">
    <source>
        <dbReference type="SAM" id="MobiDB-lite"/>
    </source>
</evidence>
<dbReference type="EMBL" id="JAATJU010000261">
    <property type="protein sequence ID" value="KAH0521095.1"/>
    <property type="molecule type" value="Genomic_DNA"/>
</dbReference>
<feature type="region of interest" description="Disordered" evidence="1">
    <location>
        <begin position="39"/>
        <end position="81"/>
    </location>
</feature>
<feature type="compositionally biased region" description="Basic and acidic residues" evidence="1">
    <location>
        <begin position="57"/>
        <end position="67"/>
    </location>
</feature>
<protein>
    <submittedName>
        <fullName evidence="2">Acidic leucine-rich nuclear phosphoprotein 32 family member B</fullName>
    </submittedName>
</protein>
<evidence type="ECO:0000313" key="2">
    <source>
        <dbReference type="EMBL" id="KAH0521095.1"/>
    </source>
</evidence>
<reference evidence="2" key="1">
    <citation type="submission" date="2020-03" db="EMBL/GenBank/DDBJ databases">
        <title>Studies in the Genomics of Life Span.</title>
        <authorList>
            <person name="Glass D."/>
        </authorList>
    </citation>
    <scope>NUCLEOTIDE SEQUENCE</scope>
    <source>
        <strain evidence="2">LTLLF</strain>
        <tissue evidence="2">Muscle</tissue>
    </source>
</reference>
<organism evidence="2 3">
    <name type="scientific">Microtus ochrogaster</name>
    <name type="common">Prairie vole</name>
    <dbReference type="NCBI Taxonomy" id="79684"/>
    <lineage>
        <taxon>Eukaryota</taxon>
        <taxon>Metazoa</taxon>
        <taxon>Chordata</taxon>
        <taxon>Craniata</taxon>
        <taxon>Vertebrata</taxon>
        <taxon>Euteleostomi</taxon>
        <taxon>Mammalia</taxon>
        <taxon>Eutheria</taxon>
        <taxon>Euarchontoglires</taxon>
        <taxon>Glires</taxon>
        <taxon>Rodentia</taxon>
        <taxon>Myomorpha</taxon>
        <taxon>Muroidea</taxon>
        <taxon>Cricetidae</taxon>
        <taxon>Arvicolinae</taxon>
        <taxon>Microtus</taxon>
    </lineage>
</organism>
<accession>A0A8J6KZU5</accession>
<comment type="caution">
    <text evidence="2">The sequence shown here is derived from an EMBL/GenBank/DDBJ whole genome shotgun (WGS) entry which is preliminary data.</text>
</comment>
<feature type="compositionally biased region" description="Acidic residues" evidence="1">
    <location>
        <begin position="41"/>
        <end position="56"/>
    </location>
</feature>
<dbReference type="Proteomes" id="UP000710432">
    <property type="component" value="Unassembled WGS sequence"/>
</dbReference>
<feature type="compositionally biased region" description="Basic residues" evidence="1">
    <location>
        <begin position="68"/>
        <end position="81"/>
    </location>
</feature>
<name>A0A8J6KZU5_MICOH</name>
<proteinExistence type="predicted"/>
<evidence type="ECO:0000313" key="3">
    <source>
        <dbReference type="Proteomes" id="UP000710432"/>
    </source>
</evidence>
<sequence length="81" mass="9542">MVFRTVPVEFVSAMPWGTDDGEQLGHLVFKHLPQLSYLDGYDPEDQETPDSDVEIDGVDKEEADEKEKRRRRMKKRTKMRM</sequence>
<gene>
    <name evidence="2" type="ORF">LTLLF_108680</name>
</gene>